<organism evidence="2 3">
    <name type="scientific">Globisporangium ultimum (strain ATCC 200006 / CBS 805.95 / DAOM BR144)</name>
    <name type="common">Pythium ultimum</name>
    <dbReference type="NCBI Taxonomy" id="431595"/>
    <lineage>
        <taxon>Eukaryota</taxon>
        <taxon>Sar</taxon>
        <taxon>Stramenopiles</taxon>
        <taxon>Oomycota</taxon>
        <taxon>Peronosporomycetes</taxon>
        <taxon>Pythiales</taxon>
        <taxon>Pythiaceae</taxon>
        <taxon>Globisporangium</taxon>
    </lineage>
</organism>
<dbReference type="AlphaFoldDB" id="K3WQD5"/>
<evidence type="ECO:0000313" key="2">
    <source>
        <dbReference type="EnsemblProtists" id="PYU1_T007177"/>
    </source>
</evidence>
<reference evidence="3" key="1">
    <citation type="journal article" date="2010" name="Genome Biol.">
        <title>Genome sequence of the necrotrophic plant pathogen Pythium ultimum reveals original pathogenicity mechanisms and effector repertoire.</title>
        <authorList>
            <person name="Levesque C.A."/>
            <person name="Brouwer H."/>
            <person name="Cano L."/>
            <person name="Hamilton J.P."/>
            <person name="Holt C."/>
            <person name="Huitema E."/>
            <person name="Raffaele S."/>
            <person name="Robideau G.P."/>
            <person name="Thines M."/>
            <person name="Win J."/>
            <person name="Zerillo M.M."/>
            <person name="Beakes G.W."/>
            <person name="Boore J.L."/>
            <person name="Busam D."/>
            <person name="Dumas B."/>
            <person name="Ferriera S."/>
            <person name="Fuerstenberg S.I."/>
            <person name="Gachon C.M."/>
            <person name="Gaulin E."/>
            <person name="Govers F."/>
            <person name="Grenville-Briggs L."/>
            <person name="Horner N."/>
            <person name="Hostetler J."/>
            <person name="Jiang R.H."/>
            <person name="Johnson J."/>
            <person name="Krajaejun T."/>
            <person name="Lin H."/>
            <person name="Meijer H.J."/>
            <person name="Moore B."/>
            <person name="Morris P."/>
            <person name="Phuntmart V."/>
            <person name="Puiu D."/>
            <person name="Shetty J."/>
            <person name="Stajich J.E."/>
            <person name="Tripathy S."/>
            <person name="Wawra S."/>
            <person name="van West P."/>
            <person name="Whitty B.R."/>
            <person name="Coutinho P.M."/>
            <person name="Henrissat B."/>
            <person name="Martin F."/>
            <person name="Thomas P.D."/>
            <person name="Tyler B.M."/>
            <person name="De Vries R.P."/>
            <person name="Kamoun S."/>
            <person name="Yandell M."/>
            <person name="Tisserat N."/>
            <person name="Buell C.R."/>
        </authorList>
    </citation>
    <scope>NUCLEOTIDE SEQUENCE</scope>
    <source>
        <strain evidence="3">DAOM:BR144</strain>
    </source>
</reference>
<dbReference type="HOGENOM" id="CLU_045767_0_0_1"/>
<dbReference type="OMA" id="LWQQIAR"/>
<dbReference type="EnsemblProtists" id="PYU1_T007177">
    <property type="protein sequence ID" value="PYU1_T007177"/>
    <property type="gene ID" value="PYU1_G007162"/>
</dbReference>
<dbReference type="EMBL" id="GL376560">
    <property type="status" value="NOT_ANNOTATED_CDS"/>
    <property type="molecule type" value="Genomic_DNA"/>
</dbReference>
<proteinExistence type="predicted"/>
<reference evidence="2" key="3">
    <citation type="submission" date="2015-02" db="UniProtKB">
        <authorList>
            <consortium name="EnsemblProtists"/>
        </authorList>
    </citation>
    <scope>IDENTIFICATION</scope>
    <source>
        <strain evidence="2">DAOM BR144</strain>
    </source>
</reference>
<name>K3WQD5_GLOUD</name>
<feature type="coiled-coil region" evidence="1">
    <location>
        <begin position="167"/>
        <end position="236"/>
    </location>
</feature>
<dbReference type="STRING" id="431595.K3WQD5"/>
<dbReference type="InParanoid" id="K3WQD5"/>
<feature type="coiled-coil region" evidence="1">
    <location>
        <begin position="18"/>
        <end position="49"/>
    </location>
</feature>
<reference evidence="3" key="2">
    <citation type="submission" date="2010-04" db="EMBL/GenBank/DDBJ databases">
        <authorList>
            <person name="Buell R."/>
            <person name="Hamilton J."/>
            <person name="Hostetler J."/>
        </authorList>
    </citation>
    <scope>NUCLEOTIDE SEQUENCE [LARGE SCALE GENOMIC DNA]</scope>
    <source>
        <strain evidence="3">DAOM:BR144</strain>
    </source>
</reference>
<evidence type="ECO:0000256" key="1">
    <source>
        <dbReference type="SAM" id="Coils"/>
    </source>
</evidence>
<keyword evidence="1" id="KW-0175">Coiled coil</keyword>
<keyword evidence="3" id="KW-1185">Reference proteome</keyword>
<dbReference type="Proteomes" id="UP000019132">
    <property type="component" value="Unassembled WGS sequence"/>
</dbReference>
<evidence type="ECO:0000313" key="3">
    <source>
        <dbReference type="Proteomes" id="UP000019132"/>
    </source>
</evidence>
<dbReference type="eggNOG" id="ENOG502RZ7J">
    <property type="taxonomic scope" value="Eukaryota"/>
</dbReference>
<accession>K3WQD5</accession>
<sequence>MSSSSIGGGGGGALTTGIQELTRRLQDERDALQRELDEAARALHGERNARTTLENALQVKELELLHLTQKHHQTSQQLRNRVLAVERELEDEKRAHQVTLMSKNVAVQKNEALAADVKQVEVKWRKEMEKKELALAEVEILREDMRVVAIDRDQLVQRTEADAKRVRELWQQIVREHDTQLDALRQELEASKQSNVSMEAMMVQRESRIQGMEETIKNLMGEKAALEQRVASATSDHTSFQERLELEQFRDKEREEKVHALNLQVQELRSECVVAKQHEEMAVREQKLAKAVLKQCQSQLDAKSEELLVLKTEFSELLDKHEQMDETLKIEARQQLAQVQLQSKQLAHGKRCAEELAELHKREILGYRKVLASVNQKLHDVADTHAAAKMNSWTLLPQGSNNGATASKQTSLCIYRH</sequence>
<protein>
    <submittedName>
        <fullName evidence="2">Uncharacterized protein</fullName>
    </submittedName>
</protein>
<dbReference type="VEuPathDB" id="FungiDB:PYU1_G007162"/>